<dbReference type="InterPro" id="IPR002656">
    <property type="entry name" value="Acyl_transf_3_dom"/>
</dbReference>
<feature type="transmembrane region" description="Helical" evidence="2">
    <location>
        <begin position="268"/>
        <end position="287"/>
    </location>
</feature>
<gene>
    <name evidence="4" type="ORF">EV186_103899</name>
</gene>
<dbReference type="Proteomes" id="UP000295444">
    <property type="component" value="Unassembled WGS sequence"/>
</dbReference>
<evidence type="ECO:0000259" key="3">
    <source>
        <dbReference type="Pfam" id="PF01757"/>
    </source>
</evidence>
<reference evidence="4 5" key="1">
    <citation type="submission" date="2019-03" db="EMBL/GenBank/DDBJ databases">
        <title>Genomic Encyclopedia of Type Strains, Phase IV (KMG-IV): sequencing the most valuable type-strain genomes for metagenomic binning, comparative biology and taxonomic classification.</title>
        <authorList>
            <person name="Goeker M."/>
        </authorList>
    </citation>
    <scope>NUCLEOTIDE SEQUENCE [LARGE SCALE GENOMIC DNA]</scope>
    <source>
        <strain evidence="4 5">DSM 45361</strain>
    </source>
</reference>
<keyword evidence="5" id="KW-1185">Reference proteome</keyword>
<comment type="caution">
    <text evidence="4">The sequence shown here is derived from an EMBL/GenBank/DDBJ whole genome shotgun (WGS) entry which is preliminary data.</text>
</comment>
<feature type="region of interest" description="Disordered" evidence="1">
    <location>
        <begin position="1"/>
        <end position="21"/>
    </location>
</feature>
<feature type="transmembrane region" description="Helical" evidence="2">
    <location>
        <begin position="31"/>
        <end position="49"/>
    </location>
</feature>
<dbReference type="RefSeq" id="WP_133851052.1">
    <property type="nucleotide sequence ID" value="NZ_SNXZ01000003.1"/>
</dbReference>
<feature type="transmembrane region" description="Helical" evidence="2">
    <location>
        <begin position="374"/>
        <end position="395"/>
    </location>
</feature>
<dbReference type="InterPro" id="IPR015141">
    <property type="entry name" value="PLipase_A2_prok/fun"/>
</dbReference>
<proteinExistence type="predicted"/>
<dbReference type="Pfam" id="PF09056">
    <property type="entry name" value="Phospholip_A2_3"/>
    <property type="match status" value="1"/>
</dbReference>
<feature type="transmembrane region" description="Helical" evidence="2">
    <location>
        <begin position="299"/>
        <end position="319"/>
    </location>
</feature>
<keyword evidence="2" id="KW-0472">Membrane</keyword>
<evidence type="ECO:0000256" key="2">
    <source>
        <dbReference type="SAM" id="Phobius"/>
    </source>
</evidence>
<feature type="transmembrane region" description="Helical" evidence="2">
    <location>
        <begin position="702"/>
        <end position="719"/>
    </location>
</feature>
<feature type="transmembrane region" description="Helical" evidence="2">
    <location>
        <begin position="402"/>
        <end position="420"/>
    </location>
</feature>
<dbReference type="Pfam" id="PF01757">
    <property type="entry name" value="Acyl_transf_3"/>
    <property type="match status" value="1"/>
</dbReference>
<dbReference type="Gene3D" id="1.20.90.10">
    <property type="entry name" value="Phospholipase A2 domain"/>
    <property type="match status" value="1"/>
</dbReference>
<feature type="transmembrane region" description="Helical" evidence="2">
    <location>
        <begin position="453"/>
        <end position="472"/>
    </location>
</feature>
<accession>A0A4R6SDA3</accession>
<feature type="transmembrane region" description="Helical" evidence="2">
    <location>
        <begin position="612"/>
        <end position="633"/>
    </location>
</feature>
<feature type="transmembrane region" description="Helical" evidence="2">
    <location>
        <begin position="215"/>
        <end position="235"/>
    </location>
</feature>
<dbReference type="GO" id="GO:0004623">
    <property type="term" value="F:phospholipase A2 activity"/>
    <property type="evidence" value="ECO:0007669"/>
    <property type="project" value="InterPro"/>
</dbReference>
<evidence type="ECO:0000256" key="1">
    <source>
        <dbReference type="SAM" id="MobiDB-lite"/>
    </source>
</evidence>
<dbReference type="AlphaFoldDB" id="A0A4R6SDA3"/>
<dbReference type="GO" id="GO:0016747">
    <property type="term" value="F:acyltransferase activity, transferring groups other than amino-acyl groups"/>
    <property type="evidence" value="ECO:0007669"/>
    <property type="project" value="InterPro"/>
</dbReference>
<feature type="transmembrane region" description="Helical" evidence="2">
    <location>
        <begin position="575"/>
        <end position="592"/>
    </location>
</feature>
<dbReference type="GO" id="GO:0050482">
    <property type="term" value="P:arachidonate secretion"/>
    <property type="evidence" value="ECO:0007669"/>
    <property type="project" value="InterPro"/>
</dbReference>
<dbReference type="OrthoDB" id="3389925at2"/>
<evidence type="ECO:0000313" key="5">
    <source>
        <dbReference type="Proteomes" id="UP000295444"/>
    </source>
</evidence>
<evidence type="ECO:0000313" key="4">
    <source>
        <dbReference type="EMBL" id="TDP97920.1"/>
    </source>
</evidence>
<organism evidence="4 5">
    <name type="scientific">Labedaea rhizosphaerae</name>
    <dbReference type="NCBI Taxonomy" id="598644"/>
    <lineage>
        <taxon>Bacteria</taxon>
        <taxon>Bacillati</taxon>
        <taxon>Actinomycetota</taxon>
        <taxon>Actinomycetes</taxon>
        <taxon>Pseudonocardiales</taxon>
        <taxon>Pseudonocardiaceae</taxon>
        <taxon>Labedaea</taxon>
    </lineage>
</organism>
<name>A0A4R6SDA3_LABRH</name>
<feature type="transmembrane region" description="Helical" evidence="2">
    <location>
        <begin position="492"/>
        <end position="515"/>
    </location>
</feature>
<dbReference type="SUPFAM" id="SSF48619">
    <property type="entry name" value="Phospholipase A2, PLA2"/>
    <property type="match status" value="1"/>
</dbReference>
<sequence>MRVPATVPGPARRSPRPDWAGHGPLSRLPRLLWAFVVILAVLAFGVVASRPAAPPDDRQLSPDVAAAAQAIDDLLHPGAPGRDAVADLPPDFTAVSHVVPGHMLAPDGTVRSVHTDGGCSTPWGDDNTKWNYGVSCKAHDLGYDLLRYAAAKGEPLAPQIRRDLDNRLSYDMHHMCDIDPQNSAGTCRVVASIYSAGLVVNSWHQRWGPPRGDPFGSWALGLLVIGLLLAVRVPGLAQPRSRRKRGTVELTAHRHDPAPASPMSALRVASLGAIVLGESVLALVHWGPGEPSWVWPLTWLFQLAPLFFFAGGHANLLAWRATRAQGGGFGAYLAGRVCWLIRPVLAFVTAWLLVPLALELLDVPSAAVNAVGRLVIQPLWLLGLYLIAVALTPLLDAVHRRLPLTLTAVVVIVAVVVGTIGRTAVAGEVSGVVLALLFQQLAMLYADGRLRALPRWAGAAVAVLALGGLIALTTAGGHPKMLIAEPTESAVLAPSIAGVMLLGLVQLGIVLTYHGGAPKPGPRLARMLGAVRTAPMTAYLLYLCAVLVVAGVIGAIRVSGGPAIAAAWLLRPQTWFAVLLVLVPTIVVFLWFERHRPLTMPVPRPGSLTDGIAASLGVGYGALGVLGFAVTSLTGVDQTPVLFGLPLDPMTNLIHLLLGWYLVHTVRIGTGSRPGPWLLTAVACWPPMIATSGIAVTAVHGATMAVALVCALVTLVQAAREPLAWGAEAAG</sequence>
<keyword evidence="2" id="KW-0812">Transmembrane</keyword>
<protein>
    <submittedName>
        <fullName evidence="4">Phospholipase A2-like protein</fullName>
    </submittedName>
</protein>
<dbReference type="EMBL" id="SNXZ01000003">
    <property type="protein sequence ID" value="TDP97920.1"/>
    <property type="molecule type" value="Genomic_DNA"/>
</dbReference>
<feature type="transmembrane region" description="Helical" evidence="2">
    <location>
        <begin position="536"/>
        <end position="555"/>
    </location>
</feature>
<dbReference type="GO" id="GO:0006644">
    <property type="term" value="P:phospholipid metabolic process"/>
    <property type="evidence" value="ECO:0007669"/>
    <property type="project" value="InterPro"/>
</dbReference>
<feature type="transmembrane region" description="Helical" evidence="2">
    <location>
        <begin position="331"/>
        <end position="354"/>
    </location>
</feature>
<dbReference type="InterPro" id="IPR036444">
    <property type="entry name" value="PLipase_A2_dom_sf"/>
</dbReference>
<feature type="transmembrane region" description="Helical" evidence="2">
    <location>
        <begin position="426"/>
        <end position="446"/>
    </location>
</feature>
<feature type="domain" description="Acyltransferase 3" evidence="3">
    <location>
        <begin position="265"/>
        <end position="590"/>
    </location>
</feature>
<keyword evidence="2" id="KW-1133">Transmembrane helix</keyword>